<feature type="compositionally biased region" description="Polar residues" evidence="1">
    <location>
        <begin position="581"/>
        <end position="597"/>
    </location>
</feature>
<comment type="caution">
    <text evidence="2">The sequence shown here is derived from an EMBL/GenBank/DDBJ whole genome shotgun (WGS) entry which is preliminary data.</text>
</comment>
<evidence type="ECO:0000256" key="1">
    <source>
        <dbReference type="SAM" id="MobiDB-lite"/>
    </source>
</evidence>
<feature type="region of interest" description="Disordered" evidence="1">
    <location>
        <begin position="843"/>
        <end position="871"/>
    </location>
</feature>
<dbReference type="Proteomes" id="UP001219518">
    <property type="component" value="Unassembled WGS sequence"/>
</dbReference>
<dbReference type="EMBL" id="JAHWGI010001243">
    <property type="protein sequence ID" value="KAK3926225.1"/>
    <property type="molecule type" value="Genomic_DNA"/>
</dbReference>
<gene>
    <name evidence="2" type="ORF">KUF71_014474</name>
</gene>
<feature type="compositionally biased region" description="Pro residues" evidence="1">
    <location>
        <begin position="178"/>
        <end position="187"/>
    </location>
</feature>
<name>A0AAE1LNT0_9NEOP</name>
<keyword evidence="3" id="KW-1185">Reference proteome</keyword>
<proteinExistence type="predicted"/>
<feature type="compositionally biased region" description="Low complexity" evidence="1">
    <location>
        <begin position="715"/>
        <end position="749"/>
    </location>
</feature>
<feature type="region of interest" description="Disordered" evidence="1">
    <location>
        <begin position="22"/>
        <end position="64"/>
    </location>
</feature>
<feature type="compositionally biased region" description="Low complexity" evidence="1">
    <location>
        <begin position="471"/>
        <end position="481"/>
    </location>
</feature>
<feature type="region of interest" description="Disordered" evidence="1">
    <location>
        <begin position="310"/>
        <end position="334"/>
    </location>
</feature>
<feature type="compositionally biased region" description="Low complexity" evidence="1">
    <location>
        <begin position="310"/>
        <end position="325"/>
    </location>
</feature>
<accession>A0AAE1LNT0</accession>
<feature type="compositionally biased region" description="Low complexity" evidence="1">
    <location>
        <begin position="48"/>
        <end position="64"/>
    </location>
</feature>
<organism evidence="2 3">
    <name type="scientific">Frankliniella fusca</name>
    <dbReference type="NCBI Taxonomy" id="407009"/>
    <lineage>
        <taxon>Eukaryota</taxon>
        <taxon>Metazoa</taxon>
        <taxon>Ecdysozoa</taxon>
        <taxon>Arthropoda</taxon>
        <taxon>Hexapoda</taxon>
        <taxon>Insecta</taxon>
        <taxon>Pterygota</taxon>
        <taxon>Neoptera</taxon>
        <taxon>Paraneoptera</taxon>
        <taxon>Thysanoptera</taxon>
        <taxon>Terebrantia</taxon>
        <taxon>Thripoidea</taxon>
        <taxon>Thripidae</taxon>
        <taxon>Frankliniella</taxon>
    </lineage>
</organism>
<reference evidence="2" key="2">
    <citation type="journal article" date="2023" name="BMC Genomics">
        <title>Pest status, molecular evolution, and epigenetic factors derived from the genome assembly of Frankliniella fusca, a thysanopteran phytovirus vector.</title>
        <authorList>
            <person name="Catto M.A."/>
            <person name="Labadie P.E."/>
            <person name="Jacobson A.L."/>
            <person name="Kennedy G.G."/>
            <person name="Srinivasan R."/>
            <person name="Hunt B.G."/>
        </authorList>
    </citation>
    <scope>NUCLEOTIDE SEQUENCE</scope>
    <source>
        <strain evidence="2">PL_HMW_Pooled</strain>
    </source>
</reference>
<evidence type="ECO:0000313" key="3">
    <source>
        <dbReference type="Proteomes" id="UP001219518"/>
    </source>
</evidence>
<dbReference type="AlphaFoldDB" id="A0AAE1LNT0"/>
<feature type="compositionally biased region" description="Basic and acidic residues" evidence="1">
    <location>
        <begin position="693"/>
        <end position="704"/>
    </location>
</feature>
<reference evidence="2" key="1">
    <citation type="submission" date="2021-07" db="EMBL/GenBank/DDBJ databases">
        <authorList>
            <person name="Catto M.A."/>
            <person name="Jacobson A."/>
            <person name="Kennedy G."/>
            <person name="Labadie P."/>
            <person name="Hunt B.G."/>
            <person name="Srinivasan R."/>
        </authorList>
    </citation>
    <scope>NUCLEOTIDE SEQUENCE</scope>
    <source>
        <strain evidence="2">PL_HMW_Pooled</strain>
        <tissue evidence="2">Head</tissue>
    </source>
</reference>
<feature type="compositionally biased region" description="Basic residues" evidence="1">
    <location>
        <begin position="241"/>
        <end position="253"/>
    </location>
</feature>
<feature type="region of interest" description="Disordered" evidence="1">
    <location>
        <begin position="540"/>
        <end position="817"/>
    </location>
</feature>
<feature type="region of interest" description="Disordered" evidence="1">
    <location>
        <begin position="143"/>
        <end position="259"/>
    </location>
</feature>
<sequence>MLIPSAVHPECIRNTSIVSATHPQASIVHPKTSDPHPLRPQHIQKCGSTASTPYPNASAASASHPLASTADTDFVQWLPCRELNLRPVAYGAEPGIGSRTLPGCIRNLSPDPFNRFPHHAKGLVALSQAELEIGEVFEEWQTASGGPGVACSAEPSPPPPPPAAACGSQQEERARGQAPPPPPPPPLRSSSRNKLVLRTPEQRPPCSTKDRDDESAEPDVVVRRPALNGDATPPRASRLSSSRRRSRRGRASRRYNTDTVVQDWADDPFAAFHELVLQELAALGQHVSDQDAAGDTMRFHVSGSRASWCSSSAPASGAVSPARASPTPPDEQPWRSRWLRRKVLDDDAILVSITPLAEDAGDLEEDGDSLGGALPDLLPAARRAATLPGLQRSALRRPGSGGDIMEHQDAVKRKASLRRAAVKSAGPDLIAEDDVPPAHIQGGLPLALHNLLAKLRPSARPSPPDHKEAATPHTPANTPTSPRSPLDAPLDAPRFPVAALAAPTTPLALFPRAASPGLTADAGTQTSPALSRSSSFTWVSDCSSLPLPDTPDTPDTPGSEDDRCSSSTSSSGLVLDGEGSGSRTRAASTDDCLSSVDSAGGVSPSPTPPDSPRLERARAARASRASRESWGAAEEEGHESGIGTASPPPSHPSKSPRASGRRTRDSWLPRWGAPRSSPPAAAQQQQGQQHQGRRCDTWVRRESVETQTSSPPPGSSAAAPAAPAAPVSVASSSSALDAAGDADAAADSDNQTVDSTTSSGVDEDTGSASALSVSSLPQAARPRPRPRPRPRDLPLEALAASTRGGAHGLQSPSATSLRLSAPALQPDLDLGHKSSSAPLLVRVPEPHTGADQGGTAAGLCARPGDDRRVSI</sequence>
<protein>
    <submittedName>
        <fullName evidence="2">Uncharacterized protein</fullName>
    </submittedName>
</protein>
<evidence type="ECO:0000313" key="2">
    <source>
        <dbReference type="EMBL" id="KAK3926225.1"/>
    </source>
</evidence>
<feature type="compositionally biased region" description="Low complexity" evidence="1">
    <location>
        <begin position="620"/>
        <end position="632"/>
    </location>
</feature>
<feature type="region of interest" description="Disordered" evidence="1">
    <location>
        <begin position="456"/>
        <end position="491"/>
    </location>
</feature>
<feature type="compositionally biased region" description="Low complexity" evidence="1">
    <location>
        <begin position="669"/>
        <end position="690"/>
    </location>
</feature>
<feature type="compositionally biased region" description="Polar residues" evidence="1">
    <location>
        <begin position="750"/>
        <end position="775"/>
    </location>
</feature>